<dbReference type="Proteomes" id="UP000694523">
    <property type="component" value="Unplaced"/>
</dbReference>
<feature type="compositionally biased region" description="Polar residues" evidence="7">
    <location>
        <begin position="83"/>
        <end position="102"/>
    </location>
</feature>
<dbReference type="Pfam" id="PF23084">
    <property type="entry name" value="KH_PARP14_1"/>
    <property type="match status" value="2"/>
</dbReference>
<dbReference type="Pfam" id="PF22005">
    <property type="entry name" value="WWE_1"/>
    <property type="match status" value="1"/>
</dbReference>
<dbReference type="Pfam" id="PF23253">
    <property type="entry name" value="KH_PARP14_6"/>
    <property type="match status" value="1"/>
</dbReference>
<dbReference type="Pfam" id="PF23248">
    <property type="entry name" value="KH_PARP14_2"/>
    <property type="match status" value="2"/>
</dbReference>
<name>A0A8C6U1X6_9GOBI</name>
<evidence type="ECO:0000256" key="4">
    <source>
        <dbReference type="ARBA" id="ARBA00023027"/>
    </source>
</evidence>
<dbReference type="InterPro" id="IPR054596">
    <property type="entry name" value="PARP14_WWE"/>
</dbReference>
<dbReference type="InterPro" id="IPR057051">
    <property type="entry name" value="PARP14_RPM_1"/>
</dbReference>
<protein>
    <recommendedName>
        <fullName evidence="8">Macro domain-containing protein</fullName>
    </recommendedName>
</protein>
<evidence type="ECO:0000256" key="5">
    <source>
        <dbReference type="ARBA" id="ARBA00023242"/>
    </source>
</evidence>
<dbReference type="InterPro" id="IPR057048">
    <property type="entry name" value="PARP14_KH_6"/>
</dbReference>
<dbReference type="InterPro" id="IPR057043">
    <property type="entry name" value="PARP14_KH_2"/>
</dbReference>
<evidence type="ECO:0000259" key="8">
    <source>
        <dbReference type="PROSITE" id="PS51154"/>
    </source>
</evidence>
<dbReference type="InterPro" id="IPR057045">
    <property type="entry name" value="PARP14_KH_3"/>
</dbReference>
<dbReference type="GO" id="GO:0003950">
    <property type="term" value="F:NAD+ poly-ADP-ribosyltransferase activity"/>
    <property type="evidence" value="ECO:0007669"/>
    <property type="project" value="TreeGrafter"/>
</dbReference>
<dbReference type="SUPFAM" id="SSF117839">
    <property type="entry name" value="WWE domain"/>
    <property type="match status" value="1"/>
</dbReference>
<dbReference type="InterPro" id="IPR043472">
    <property type="entry name" value="Macro_dom-like"/>
</dbReference>
<keyword evidence="3" id="KW-0808">Transferase</keyword>
<dbReference type="Pfam" id="PF01661">
    <property type="entry name" value="Macro"/>
    <property type="match status" value="1"/>
</dbReference>
<dbReference type="Gene3D" id="3.40.220.10">
    <property type="entry name" value="Leucine Aminopeptidase, subunit E, domain 1"/>
    <property type="match status" value="1"/>
</dbReference>
<dbReference type="CDD" id="cd02907">
    <property type="entry name" value="Macro_Af1521_BAL-like"/>
    <property type="match status" value="1"/>
</dbReference>
<comment type="subcellular location">
    <subcellularLocation>
        <location evidence="1">Nucleus</location>
    </subcellularLocation>
</comment>
<dbReference type="GO" id="GO:0010629">
    <property type="term" value="P:negative regulation of gene expression"/>
    <property type="evidence" value="ECO:0007669"/>
    <property type="project" value="TreeGrafter"/>
</dbReference>
<dbReference type="InterPro" id="IPR052056">
    <property type="entry name" value="Mono-ARTD/PARP"/>
</dbReference>
<dbReference type="Pfam" id="PF23222">
    <property type="entry name" value="RRM_PARP14_1"/>
    <property type="match status" value="1"/>
</dbReference>
<dbReference type="GO" id="GO:0003714">
    <property type="term" value="F:transcription corepressor activity"/>
    <property type="evidence" value="ECO:0007669"/>
    <property type="project" value="TreeGrafter"/>
</dbReference>
<evidence type="ECO:0000256" key="7">
    <source>
        <dbReference type="SAM" id="MobiDB-lite"/>
    </source>
</evidence>
<feature type="compositionally biased region" description="Basic and acidic residues" evidence="7">
    <location>
        <begin position="104"/>
        <end position="118"/>
    </location>
</feature>
<dbReference type="Pfam" id="PF23245">
    <property type="entry name" value="RRM_PARP14_2"/>
    <property type="match status" value="1"/>
</dbReference>
<sequence length="1505" mass="169638">MDECSVAVEGDWAPEQNRTVRNKLLKHFQSERKSGGGECRVDTVDGVARAAVVFTSREVRDRVLSKANHEITLDQRTVRLSLHSPSQTSTDNTQDPQETAVQPQRHENPQTQADKDSDAALGQAPEEERGCCVTLGPVSEGLSRDLLCVLVENLSGLEEGEYELELIWERSVAVVTFRGHTEAEKFLTLSQSSAKLSKRGLSATLLQPATTVRVERLPPSVNQDMLDLYFEKNWTAPGDIVMIPEEQAAVLSFTDPKVVKDICSCTDITIRSTPVKVYPFYESLNVALMGADRPEFKIPDAFTEPLLVPVWRFLRSKDLSDTINQNMSAHFCHVDLDKPQVKLRPSPSFLRQKDLTKDQVEGWKCAALKAFREQMNEYAAIDCPVNNEAWELAEKELRAIVKDDVELILDQAKGVLTVAGRIKDIKRVRVEVDDTVLKAVKQINREMNGVEEKMPLTPAVFHILNHCGLQKAAQDISPDINLNFDKGVLTVSGLRDDVFKLKMLILERTIALEKKQLNIPNSLQDFLLNADVKQLSEDLFTSQGICAFISLETKGIFLIGSSEHFIIDAEKKLLSTLNQHLHEMPEAFTEPLLVPVWRFLCSKNLSDSINQSMSAYFCHVDLDKPQVKLSPSPSFLQQKDLTKGQVEGWKSAALKAFREQMNEYDVFDCTVNEAWKLAEKEVRAIIKDDVELTFDQAKGVLTVAGRIKDIKRVRAEVEDTVCKAVKQLDREMNKVEEKMPLSPAMFHILNHCGLQKAVQDLSPDMYMHFDQGVLAISGLQGEVLRLKNWILEQTIALKTKWLDLAIPLQDFLQKVDVKQLSEDLFTSQGICAFIRVETNGIFLNGSSERFIDDAEKKLHSTLVVKTLKCQDVKLVKNLCESYNTSSKKMVHIQVQPQKITIAGFANAVTEAGQSLGKLINDFSRVQEKVNVESCAVVQFIEKKKIEEWSKIARDNQVNVEFDPERPKFTISGPCIENVQNAKKLFLQLSQSLITDTFQVQKPGAKKFFTTQGAPFLSTILTEFGCAVILRPELPDDEEDYKEIPDVQESECAVKIRTASGVEVSVRKADMCKLKVDAVVNSANEGLKHLARLGWALLNAAGPELQRDCDGFIKQNGHLNPGQTFVTKSYQLPCKHVIHAVGPRYVENGATLAKFLLKHAVKDSLTQAEKLRCSSVALPAIGSGFMGFPVELCAETIIQAVREFCEDPFNQQAVLREVLLVDNNDKTVKALAEAVKMEFSDLHLIPASDNRSFRIKGAMGQNLDKTKGLSFRELKFQSMQRRIASEFKHSLRVSSQSQQDLVFPKKIREHHEMLKRGPVLERLEMEPTIFQLCAETRRAVVQAKKRIEVLIISELAQRTISDPVLVYLTQADVDRLRELQRSLTVQITLERKSEGTCVHLEGLTRDVSTAESAIRDLIRKLERSESRKKDAFYLSGLVEWQLVLDNRDKRAFDSITNLALEEAFAKKKTTKITINKQTFTADPQRMRADCDSRHKTVEIFRREVKE</sequence>
<reference evidence="9" key="1">
    <citation type="submission" date="2025-08" db="UniProtKB">
        <authorList>
            <consortium name="Ensembl"/>
        </authorList>
    </citation>
    <scope>IDENTIFICATION</scope>
</reference>
<keyword evidence="5" id="KW-0539">Nucleus</keyword>
<dbReference type="InterPro" id="IPR057050">
    <property type="entry name" value="RRM_PARP14_2"/>
</dbReference>
<dbReference type="Ensembl" id="ENSNMLT00000033457.1">
    <property type="protein sequence ID" value="ENSNMLP00000029999.1"/>
    <property type="gene ID" value="ENSNMLG00000018971.1"/>
</dbReference>
<evidence type="ECO:0000256" key="6">
    <source>
        <dbReference type="SAM" id="Coils"/>
    </source>
</evidence>
<reference evidence="9" key="2">
    <citation type="submission" date="2025-09" db="UniProtKB">
        <authorList>
            <consortium name="Ensembl"/>
        </authorList>
    </citation>
    <scope>IDENTIFICATION</scope>
</reference>
<feature type="domain" description="Macro" evidence="8">
    <location>
        <begin position="1050"/>
        <end position="1238"/>
    </location>
</feature>
<dbReference type="Gene3D" id="3.30.70.330">
    <property type="match status" value="2"/>
</dbReference>
<evidence type="ECO:0000313" key="9">
    <source>
        <dbReference type="Ensembl" id="ENSNMLP00000029999.1"/>
    </source>
</evidence>
<feature type="coiled-coil region" evidence="6">
    <location>
        <begin position="1399"/>
        <end position="1426"/>
    </location>
</feature>
<dbReference type="InterPro" id="IPR037197">
    <property type="entry name" value="WWE_dom_sf"/>
</dbReference>
<evidence type="ECO:0000313" key="10">
    <source>
        <dbReference type="Proteomes" id="UP000694523"/>
    </source>
</evidence>
<dbReference type="GO" id="GO:0070212">
    <property type="term" value="P:protein poly-ADP-ribosylation"/>
    <property type="evidence" value="ECO:0007669"/>
    <property type="project" value="TreeGrafter"/>
</dbReference>
<dbReference type="PROSITE" id="PS51154">
    <property type="entry name" value="MACRO"/>
    <property type="match status" value="1"/>
</dbReference>
<dbReference type="Pfam" id="PF23251">
    <property type="entry name" value="KH_PARP14_4"/>
    <property type="match status" value="2"/>
</dbReference>
<evidence type="ECO:0000256" key="1">
    <source>
        <dbReference type="ARBA" id="ARBA00004123"/>
    </source>
</evidence>
<dbReference type="GO" id="GO:1990404">
    <property type="term" value="F:NAD+-protein mono-ADP-ribosyltransferase activity"/>
    <property type="evidence" value="ECO:0007669"/>
    <property type="project" value="TreeGrafter"/>
</dbReference>
<keyword evidence="4" id="KW-0520">NAD</keyword>
<dbReference type="InterPro" id="IPR057044">
    <property type="entry name" value="PARP14_KH_1"/>
</dbReference>
<keyword evidence="2" id="KW-0328">Glycosyltransferase</keyword>
<evidence type="ECO:0000256" key="2">
    <source>
        <dbReference type="ARBA" id="ARBA00022676"/>
    </source>
</evidence>
<dbReference type="GO" id="GO:0005737">
    <property type="term" value="C:cytoplasm"/>
    <property type="evidence" value="ECO:0007669"/>
    <property type="project" value="TreeGrafter"/>
</dbReference>
<proteinExistence type="predicted"/>
<dbReference type="Pfam" id="PF23254">
    <property type="entry name" value="KH_PARP14_8"/>
    <property type="match status" value="1"/>
</dbReference>
<dbReference type="Pfam" id="PF23249">
    <property type="entry name" value="KH_PARP14_3"/>
    <property type="match status" value="2"/>
</dbReference>
<dbReference type="InterPro" id="IPR057046">
    <property type="entry name" value="PARP14_KH_4"/>
</dbReference>
<accession>A0A8C6U1X6</accession>
<dbReference type="GO" id="GO:0005634">
    <property type="term" value="C:nucleus"/>
    <property type="evidence" value="ECO:0007669"/>
    <property type="project" value="UniProtKB-SubCell"/>
</dbReference>
<organism evidence="9 10">
    <name type="scientific">Neogobius melanostomus</name>
    <name type="common">round goby</name>
    <dbReference type="NCBI Taxonomy" id="47308"/>
    <lineage>
        <taxon>Eukaryota</taxon>
        <taxon>Metazoa</taxon>
        <taxon>Chordata</taxon>
        <taxon>Craniata</taxon>
        <taxon>Vertebrata</taxon>
        <taxon>Euteleostomi</taxon>
        <taxon>Actinopterygii</taxon>
        <taxon>Neopterygii</taxon>
        <taxon>Teleostei</taxon>
        <taxon>Neoteleostei</taxon>
        <taxon>Acanthomorphata</taxon>
        <taxon>Gobiaria</taxon>
        <taxon>Gobiiformes</taxon>
        <taxon>Gobioidei</taxon>
        <taxon>Gobiidae</taxon>
        <taxon>Benthophilinae</taxon>
        <taxon>Neogobiini</taxon>
        <taxon>Neogobius</taxon>
    </lineage>
</organism>
<dbReference type="Pfam" id="PF23085">
    <property type="entry name" value="RRM_PARP14_3"/>
    <property type="match status" value="1"/>
</dbReference>
<keyword evidence="6" id="KW-0175">Coiled coil</keyword>
<dbReference type="InterPro" id="IPR057049">
    <property type="entry name" value="PARP14_KH_8"/>
</dbReference>
<dbReference type="SUPFAM" id="SSF52949">
    <property type="entry name" value="Macro domain-like"/>
    <property type="match status" value="1"/>
</dbReference>
<feature type="region of interest" description="Disordered" evidence="7">
    <location>
        <begin position="76"/>
        <end position="125"/>
    </location>
</feature>
<dbReference type="PANTHER" id="PTHR14453:SF70">
    <property type="entry name" value="PROTEIN MONO-ADP-RIBOSYLTRANSFERASE PARP9"/>
    <property type="match status" value="1"/>
</dbReference>
<keyword evidence="10" id="KW-1185">Reference proteome</keyword>
<dbReference type="PANTHER" id="PTHR14453">
    <property type="entry name" value="PARP/ZINC FINGER CCCH TYPE DOMAIN CONTAINING PROTEIN"/>
    <property type="match status" value="1"/>
</dbReference>
<dbReference type="InterPro" id="IPR002589">
    <property type="entry name" value="Macro_dom"/>
</dbReference>
<evidence type="ECO:0000256" key="3">
    <source>
        <dbReference type="ARBA" id="ARBA00022679"/>
    </source>
</evidence>
<dbReference type="InterPro" id="IPR012677">
    <property type="entry name" value="Nucleotide-bd_a/b_plait_sf"/>
</dbReference>
<dbReference type="Gene3D" id="3.30.720.50">
    <property type="match status" value="1"/>
</dbReference>
<dbReference type="SMART" id="SM00506">
    <property type="entry name" value="A1pp"/>
    <property type="match status" value="1"/>
</dbReference>